<dbReference type="Proteomes" id="UP000316921">
    <property type="component" value="Chromosome"/>
</dbReference>
<accession>A0A518BKT4</accession>
<dbReference type="RefSeq" id="WP_419195388.1">
    <property type="nucleotide sequence ID" value="NZ_CP036287.1"/>
</dbReference>
<evidence type="ECO:0000259" key="1">
    <source>
        <dbReference type="PROSITE" id="PS50213"/>
    </source>
</evidence>
<dbReference type="PANTHER" id="PTHR10900:SF77">
    <property type="entry name" value="FI19380P1"/>
    <property type="match status" value="1"/>
</dbReference>
<dbReference type="GO" id="GO:0030198">
    <property type="term" value="P:extracellular matrix organization"/>
    <property type="evidence" value="ECO:0007669"/>
    <property type="project" value="TreeGrafter"/>
</dbReference>
<dbReference type="PANTHER" id="PTHR10900">
    <property type="entry name" value="PERIOSTIN-RELATED"/>
    <property type="match status" value="1"/>
</dbReference>
<organism evidence="2 3">
    <name type="scientific">Engelhardtia mirabilis</name>
    <dbReference type="NCBI Taxonomy" id="2528011"/>
    <lineage>
        <taxon>Bacteria</taxon>
        <taxon>Pseudomonadati</taxon>
        <taxon>Planctomycetota</taxon>
        <taxon>Planctomycetia</taxon>
        <taxon>Planctomycetia incertae sedis</taxon>
        <taxon>Engelhardtia</taxon>
    </lineage>
</organism>
<dbReference type="GO" id="GO:0005615">
    <property type="term" value="C:extracellular space"/>
    <property type="evidence" value="ECO:0007669"/>
    <property type="project" value="TreeGrafter"/>
</dbReference>
<dbReference type="InterPro" id="IPR000782">
    <property type="entry name" value="FAS1_domain"/>
</dbReference>
<dbReference type="InterPro" id="IPR036378">
    <property type="entry name" value="FAS1_dom_sf"/>
</dbReference>
<protein>
    <submittedName>
        <fullName evidence="2">Immunogenic protein MPT70</fullName>
    </submittedName>
</protein>
<gene>
    <name evidence="2" type="ORF">Pla133_26640</name>
</gene>
<feature type="domain" description="FAS1" evidence="1">
    <location>
        <begin position="600"/>
        <end position="738"/>
    </location>
</feature>
<dbReference type="SMART" id="SM00554">
    <property type="entry name" value="FAS1"/>
    <property type="match status" value="5"/>
</dbReference>
<feature type="domain" description="FAS1" evidence="1">
    <location>
        <begin position="184"/>
        <end position="318"/>
    </location>
</feature>
<feature type="domain" description="FAS1" evidence="1">
    <location>
        <begin position="46"/>
        <end position="181"/>
    </location>
</feature>
<dbReference type="GO" id="GO:0007155">
    <property type="term" value="P:cell adhesion"/>
    <property type="evidence" value="ECO:0007669"/>
    <property type="project" value="TreeGrafter"/>
</dbReference>
<reference evidence="2 3" key="1">
    <citation type="submission" date="2019-02" db="EMBL/GenBank/DDBJ databases">
        <title>Deep-cultivation of Planctomycetes and their phenomic and genomic characterization uncovers novel biology.</title>
        <authorList>
            <person name="Wiegand S."/>
            <person name="Jogler M."/>
            <person name="Boedeker C."/>
            <person name="Pinto D."/>
            <person name="Vollmers J."/>
            <person name="Rivas-Marin E."/>
            <person name="Kohn T."/>
            <person name="Peeters S.H."/>
            <person name="Heuer A."/>
            <person name="Rast P."/>
            <person name="Oberbeckmann S."/>
            <person name="Bunk B."/>
            <person name="Jeske O."/>
            <person name="Meyerdierks A."/>
            <person name="Storesund J.E."/>
            <person name="Kallscheuer N."/>
            <person name="Luecker S."/>
            <person name="Lage O.M."/>
            <person name="Pohl T."/>
            <person name="Merkel B.J."/>
            <person name="Hornburger P."/>
            <person name="Mueller R.-W."/>
            <person name="Bruemmer F."/>
            <person name="Labrenz M."/>
            <person name="Spormann A.M."/>
            <person name="Op den Camp H."/>
            <person name="Overmann J."/>
            <person name="Amann R."/>
            <person name="Jetten M.S.M."/>
            <person name="Mascher T."/>
            <person name="Medema M.H."/>
            <person name="Devos D.P."/>
            <person name="Kaster A.-K."/>
            <person name="Ovreas L."/>
            <person name="Rohde M."/>
            <person name="Galperin M.Y."/>
            <person name="Jogler C."/>
        </authorList>
    </citation>
    <scope>NUCLEOTIDE SEQUENCE [LARGE SCALE GENOMIC DNA]</scope>
    <source>
        <strain evidence="2 3">Pla133</strain>
    </source>
</reference>
<dbReference type="PROSITE" id="PS50213">
    <property type="entry name" value="FAS1"/>
    <property type="match status" value="5"/>
</dbReference>
<name>A0A518BKT4_9BACT</name>
<feature type="domain" description="FAS1" evidence="1">
    <location>
        <begin position="454"/>
        <end position="589"/>
    </location>
</feature>
<dbReference type="EMBL" id="CP036287">
    <property type="protein sequence ID" value="QDU67576.1"/>
    <property type="molecule type" value="Genomic_DNA"/>
</dbReference>
<dbReference type="KEGG" id="pbap:Pla133_26640"/>
<sequence>MTTATTPEFNFLSQRVRSPRAALGAGIALALVAGCGGGSDGGSATVAGSASQALANAGFGDLVQALDAAGLTSTVEGASAATVLAPTDAALAAPLADGSLFGSLTPAEQADVLTYHVLAASLGTAALQGATGTGLGEVDTLDGRQVFIERLGTQLYANDLPLEPVGIKTQNGFVHRLDSVLLPPADDLIATLNERGYTIFAAVLANLGVAAVLQDPTAEYTLLAPSDAALLSLVGTQTLDELLAPENAEQLLELVLYHSAPGKASAAAGLEAGSVASSQGPALFFRPEGNGLRVSGALVETINVPGGKGVLHGIDRLLGTDTVAGSVSGYDLDLASVAISAADLSAALSDLNAKATLFAPTDGAFEALPSGQLDLLIANGPAGDLPGLLTYHAVAGKLDSQALLVAGQQASLQGGDLIVEQIGATTYVNDAKVVDADLPASSGYVHRIDRVLSVPTDIYSTLEARGLDTLVAAIDATGAKALFDGSQATARTVFAPTEAAFEALPPGLLNCLLDGSQAANLQTLVLNHVANSKQTAAGALGAGSLTPVAGPAIDVTLGAGDVVLVNGVAISSVNVACTNGVVHVIDAVILDGYQQLVPDNVTELVQGLPVSGYGAIKGVLEQTGLDVTLATPGPFTFFAPDDIAYIDLATDLGLMFTDLQEPAYDDYMTEVMKYHVVVGEFLCAADLLAAGSVTTLGGEVLNITDNGVGGLTIGTEAGVVVANLLASNGVVHLIDRVLVPSTAVLPQLTVADQEEGAGSTGADEAGFSGAAMMALGSSGRAGMVTPLVGIGASSTARAIADGGSGSLALAAASQWRGRNDGASLLADGPTAALVLIDEPAQVMGARLILASGEALEPAMVFVLEWTPSTPSTSGDSTTGSIPQSPSIDRWCAVWPLTQDATRLLFLPPTDAADGLETGATSAAPEVFAISF</sequence>
<dbReference type="Pfam" id="PF02469">
    <property type="entry name" value="Fasciclin"/>
    <property type="match status" value="5"/>
</dbReference>
<dbReference type="GO" id="GO:0050839">
    <property type="term" value="F:cell adhesion molecule binding"/>
    <property type="evidence" value="ECO:0007669"/>
    <property type="project" value="TreeGrafter"/>
</dbReference>
<proteinExistence type="predicted"/>
<evidence type="ECO:0000313" key="2">
    <source>
        <dbReference type="EMBL" id="QDU67576.1"/>
    </source>
</evidence>
<dbReference type="Gene3D" id="2.30.180.10">
    <property type="entry name" value="FAS1 domain"/>
    <property type="match status" value="5"/>
</dbReference>
<dbReference type="InterPro" id="IPR050904">
    <property type="entry name" value="Adhesion/Biosynth-related"/>
</dbReference>
<evidence type="ECO:0000313" key="3">
    <source>
        <dbReference type="Proteomes" id="UP000316921"/>
    </source>
</evidence>
<dbReference type="SUPFAM" id="SSF82153">
    <property type="entry name" value="FAS1 domain"/>
    <property type="match status" value="5"/>
</dbReference>
<dbReference type="AlphaFoldDB" id="A0A518BKT4"/>
<feature type="domain" description="FAS1" evidence="1">
    <location>
        <begin position="319"/>
        <end position="452"/>
    </location>
</feature>
<dbReference type="GO" id="GO:0031012">
    <property type="term" value="C:extracellular matrix"/>
    <property type="evidence" value="ECO:0007669"/>
    <property type="project" value="TreeGrafter"/>
</dbReference>
<keyword evidence="3" id="KW-1185">Reference proteome</keyword>